<evidence type="ECO:0000259" key="12">
    <source>
        <dbReference type="Pfam" id="PF10613"/>
    </source>
</evidence>
<keyword evidence="9" id="KW-1071">Ligand-gated ion channel</keyword>
<comment type="subcellular location">
    <subcellularLocation>
        <location evidence="1">Membrane</location>
        <topology evidence="1">Multi-pass membrane protein</topology>
    </subcellularLocation>
</comment>
<dbReference type="Pfam" id="PF01094">
    <property type="entry name" value="ANF_receptor"/>
    <property type="match status" value="1"/>
</dbReference>
<dbReference type="Pfam" id="PF10613">
    <property type="entry name" value="Lig_chan-Glu_bd"/>
    <property type="match status" value="1"/>
</dbReference>
<dbReference type="InterPro" id="IPR019594">
    <property type="entry name" value="Glu/Gly-bd"/>
</dbReference>
<feature type="non-terminal residue" evidence="13">
    <location>
        <position position="1"/>
    </location>
</feature>
<evidence type="ECO:0000256" key="9">
    <source>
        <dbReference type="ARBA" id="ARBA00023286"/>
    </source>
</evidence>
<evidence type="ECO:0000313" key="14">
    <source>
        <dbReference type="Proteomes" id="UP000663874"/>
    </source>
</evidence>
<dbReference type="InterPro" id="IPR001828">
    <property type="entry name" value="ANF_lig-bd_rcpt"/>
</dbReference>
<keyword evidence="6" id="KW-0472">Membrane</keyword>
<evidence type="ECO:0000256" key="7">
    <source>
        <dbReference type="ARBA" id="ARBA00023170"/>
    </source>
</evidence>
<evidence type="ECO:0000256" key="4">
    <source>
        <dbReference type="ARBA" id="ARBA00022989"/>
    </source>
</evidence>
<reference evidence="13" key="1">
    <citation type="submission" date="2021-02" db="EMBL/GenBank/DDBJ databases">
        <authorList>
            <person name="Nowell W R."/>
        </authorList>
    </citation>
    <scope>NUCLEOTIDE SEQUENCE</scope>
</reference>
<dbReference type="AlphaFoldDB" id="A0A820DYA9"/>
<evidence type="ECO:0000256" key="2">
    <source>
        <dbReference type="ARBA" id="ARBA00022448"/>
    </source>
</evidence>
<keyword evidence="2" id="KW-0813">Transport</keyword>
<evidence type="ECO:0000256" key="5">
    <source>
        <dbReference type="ARBA" id="ARBA00023065"/>
    </source>
</evidence>
<name>A0A820DYA9_9BILA</name>
<dbReference type="Gene3D" id="3.40.50.2300">
    <property type="match status" value="2"/>
</dbReference>
<comment type="caution">
    <text evidence="13">The sequence shown here is derived from an EMBL/GenBank/DDBJ whole genome shotgun (WGS) entry which is preliminary data.</text>
</comment>
<keyword evidence="4" id="KW-1133">Transmembrane helix</keyword>
<dbReference type="GO" id="GO:0016020">
    <property type="term" value="C:membrane"/>
    <property type="evidence" value="ECO:0007669"/>
    <property type="project" value="UniProtKB-SubCell"/>
</dbReference>
<keyword evidence="3" id="KW-0812">Transmembrane</keyword>
<evidence type="ECO:0000259" key="11">
    <source>
        <dbReference type="Pfam" id="PF01094"/>
    </source>
</evidence>
<feature type="domain" description="Ionotropic glutamate receptor L-glutamate and glycine-binding" evidence="12">
    <location>
        <begin position="236"/>
        <end position="328"/>
    </location>
</feature>
<organism evidence="13 14">
    <name type="scientific">Rotaria sordida</name>
    <dbReference type="NCBI Taxonomy" id="392033"/>
    <lineage>
        <taxon>Eukaryota</taxon>
        <taxon>Metazoa</taxon>
        <taxon>Spiralia</taxon>
        <taxon>Gnathifera</taxon>
        <taxon>Rotifera</taxon>
        <taxon>Eurotatoria</taxon>
        <taxon>Bdelloidea</taxon>
        <taxon>Philodinida</taxon>
        <taxon>Philodinidae</taxon>
        <taxon>Rotaria</taxon>
    </lineage>
</organism>
<sequence>AATRIVVLWAEPIYRSLILQKALDSNVVGPYFTWILSGSVPLNSFDQTFYQNLIGMLLIELAVGSVVNAPINATLLNAAYSIWQQYVSESFPGSMNVDNYALFAFDATWTLIQSLQQLCASKINISSSCLSFIGSSYCFDRRFIHSKLLSDAVSRTEFLGVSGPIQFSFNVTHRITGLYYSAKNAQPSSNGLSFVPVLEYFHHSDWRIPTKENIIIWSGNSLTQPIGGAILKGVNLRIGIIESVPFTIVEKVIDASGQTTIQYSGYIHDLIKLLQSNMGFIPTIELAPSNQTYNGLVRAVHNGVYDIVIGDVTVTAARRELVDFFHCYI</sequence>
<evidence type="ECO:0000256" key="8">
    <source>
        <dbReference type="ARBA" id="ARBA00023180"/>
    </source>
</evidence>
<keyword evidence="5" id="KW-0406">Ion transport</keyword>
<evidence type="ECO:0000256" key="6">
    <source>
        <dbReference type="ARBA" id="ARBA00023136"/>
    </source>
</evidence>
<evidence type="ECO:0000313" key="13">
    <source>
        <dbReference type="EMBL" id="CAF4239540.1"/>
    </source>
</evidence>
<keyword evidence="8" id="KW-0325">Glycoprotein</keyword>
<dbReference type="GO" id="GO:0015276">
    <property type="term" value="F:ligand-gated monoatomic ion channel activity"/>
    <property type="evidence" value="ECO:0007669"/>
    <property type="project" value="InterPro"/>
</dbReference>
<accession>A0A820DYA9</accession>
<evidence type="ECO:0000256" key="3">
    <source>
        <dbReference type="ARBA" id="ARBA00022692"/>
    </source>
</evidence>
<feature type="domain" description="Receptor ligand binding region" evidence="11">
    <location>
        <begin position="3"/>
        <end position="168"/>
    </location>
</feature>
<keyword evidence="7" id="KW-0675">Receptor</keyword>
<dbReference type="InterPro" id="IPR015683">
    <property type="entry name" value="Ionotropic_Glu_rcpt"/>
</dbReference>
<dbReference type="EMBL" id="CAJOBE010020842">
    <property type="protein sequence ID" value="CAF4239540.1"/>
    <property type="molecule type" value="Genomic_DNA"/>
</dbReference>
<dbReference type="SUPFAM" id="SSF53850">
    <property type="entry name" value="Periplasmic binding protein-like II"/>
    <property type="match status" value="1"/>
</dbReference>
<keyword evidence="10" id="KW-0407">Ion channel</keyword>
<dbReference type="InterPro" id="IPR028082">
    <property type="entry name" value="Peripla_BP_I"/>
</dbReference>
<dbReference type="Proteomes" id="UP000663874">
    <property type="component" value="Unassembled WGS sequence"/>
</dbReference>
<dbReference type="Gene3D" id="3.40.190.10">
    <property type="entry name" value="Periplasmic binding protein-like II"/>
    <property type="match status" value="1"/>
</dbReference>
<dbReference type="PANTHER" id="PTHR18966">
    <property type="entry name" value="IONOTROPIC GLUTAMATE RECEPTOR"/>
    <property type="match status" value="1"/>
</dbReference>
<proteinExistence type="predicted"/>
<protein>
    <submittedName>
        <fullName evidence="13">Uncharacterized protein</fullName>
    </submittedName>
</protein>
<gene>
    <name evidence="13" type="ORF">FNK824_LOCUS38097</name>
</gene>
<dbReference type="SUPFAM" id="SSF53822">
    <property type="entry name" value="Periplasmic binding protein-like I"/>
    <property type="match status" value="1"/>
</dbReference>
<evidence type="ECO:0000256" key="1">
    <source>
        <dbReference type="ARBA" id="ARBA00004141"/>
    </source>
</evidence>
<evidence type="ECO:0000256" key="10">
    <source>
        <dbReference type="ARBA" id="ARBA00023303"/>
    </source>
</evidence>